<reference evidence="1 2" key="1">
    <citation type="submission" date="2021-05" db="EMBL/GenBank/DDBJ databases">
        <title>Genome Assembly of Synthetic Allotetraploid Brassica napus Reveals Homoeologous Exchanges between Subgenomes.</title>
        <authorList>
            <person name="Davis J.T."/>
        </authorList>
    </citation>
    <scope>NUCLEOTIDE SEQUENCE [LARGE SCALE GENOMIC DNA]</scope>
    <source>
        <strain evidence="2">cv. Da-Ae</strain>
        <tissue evidence="1">Seedling</tissue>
    </source>
</reference>
<accession>A0ABQ8AG49</accession>
<dbReference type="Proteomes" id="UP000824890">
    <property type="component" value="Unassembled WGS sequence"/>
</dbReference>
<dbReference type="EMBL" id="JAGKQM010000013">
    <property type="protein sequence ID" value="KAH0891525.1"/>
    <property type="molecule type" value="Genomic_DNA"/>
</dbReference>
<organism evidence="1 2">
    <name type="scientific">Brassica napus</name>
    <name type="common">Rape</name>
    <dbReference type="NCBI Taxonomy" id="3708"/>
    <lineage>
        <taxon>Eukaryota</taxon>
        <taxon>Viridiplantae</taxon>
        <taxon>Streptophyta</taxon>
        <taxon>Embryophyta</taxon>
        <taxon>Tracheophyta</taxon>
        <taxon>Spermatophyta</taxon>
        <taxon>Magnoliopsida</taxon>
        <taxon>eudicotyledons</taxon>
        <taxon>Gunneridae</taxon>
        <taxon>Pentapetalae</taxon>
        <taxon>rosids</taxon>
        <taxon>malvids</taxon>
        <taxon>Brassicales</taxon>
        <taxon>Brassicaceae</taxon>
        <taxon>Brassiceae</taxon>
        <taxon>Brassica</taxon>
    </lineage>
</organism>
<name>A0ABQ8AG49_BRANA</name>
<sequence length="104" mass="12446">MPYRLYSETIQHPNIRRTLITTITKAMFRLFLLDRFFHSMWLSRDQGLDLCLFSSSFNSLCFSFNLWCCVLRLHFFRGMWLGRDHGLDLCLFSSFFASLSKFHS</sequence>
<evidence type="ECO:0000313" key="2">
    <source>
        <dbReference type="Proteomes" id="UP000824890"/>
    </source>
</evidence>
<keyword evidence="2" id="KW-1185">Reference proteome</keyword>
<proteinExistence type="predicted"/>
<comment type="caution">
    <text evidence="1">The sequence shown here is derived from an EMBL/GenBank/DDBJ whole genome shotgun (WGS) entry which is preliminary data.</text>
</comment>
<gene>
    <name evidence="1" type="ORF">HID58_053954</name>
</gene>
<evidence type="ECO:0000313" key="1">
    <source>
        <dbReference type="EMBL" id="KAH0891525.1"/>
    </source>
</evidence>
<protein>
    <submittedName>
        <fullName evidence="1">Uncharacterized protein</fullName>
    </submittedName>
</protein>